<dbReference type="InterPro" id="IPR035940">
    <property type="entry name" value="CAP_sf"/>
</dbReference>
<accession>A0A1I6JHF0</accession>
<dbReference type="OrthoDB" id="9794228at2"/>
<dbReference type="PRINTS" id="PR00838">
    <property type="entry name" value="V5ALLERGEN"/>
</dbReference>
<dbReference type="Gene3D" id="3.40.33.10">
    <property type="entry name" value="CAP"/>
    <property type="match status" value="1"/>
</dbReference>
<dbReference type="InterPro" id="IPR018244">
    <property type="entry name" value="Allrgn_V5/Tpx1_CS"/>
</dbReference>
<dbReference type="RefSeq" id="WP_093309606.1">
    <property type="nucleotide sequence ID" value="NZ_FOZG01000001.1"/>
</dbReference>
<evidence type="ECO:0000259" key="1">
    <source>
        <dbReference type="SMART" id="SM00198"/>
    </source>
</evidence>
<protein>
    <submittedName>
        <fullName evidence="2">Cysteine-rich secretory protein family protein</fullName>
    </submittedName>
</protein>
<evidence type="ECO:0000313" key="3">
    <source>
        <dbReference type="Proteomes" id="UP000198824"/>
    </source>
</evidence>
<dbReference type="Pfam" id="PF00188">
    <property type="entry name" value="CAP"/>
    <property type="match status" value="1"/>
</dbReference>
<dbReference type="SUPFAM" id="SSF55797">
    <property type="entry name" value="PR-1-like"/>
    <property type="match status" value="1"/>
</dbReference>
<sequence length="189" mass="21025">MASGNVGRKLAAAVVLVVLTTAAAPVRLIEWRTAWPQAPRAPETMRSAMLEGHNRARAELGQPALEWDERLARDADAYALDLARTNRFEHAAQDGWNPQGENLWRGTRGAFRFEEMVGHWISERRNWKRGRTPDFSLTGQWGDVGHYTQIVWRGTKRVGCGIATGAQADVLVCRYWPAGNVMGVDGLTS</sequence>
<name>A0A1I6JHF0_9SPHN</name>
<organism evidence="2 3">
    <name type="scientific">Sphingomonas jatrophae</name>
    <dbReference type="NCBI Taxonomy" id="1166337"/>
    <lineage>
        <taxon>Bacteria</taxon>
        <taxon>Pseudomonadati</taxon>
        <taxon>Pseudomonadota</taxon>
        <taxon>Alphaproteobacteria</taxon>
        <taxon>Sphingomonadales</taxon>
        <taxon>Sphingomonadaceae</taxon>
        <taxon>Sphingomonas</taxon>
    </lineage>
</organism>
<dbReference type="GO" id="GO:0005576">
    <property type="term" value="C:extracellular region"/>
    <property type="evidence" value="ECO:0007669"/>
    <property type="project" value="InterPro"/>
</dbReference>
<dbReference type="InterPro" id="IPR001283">
    <property type="entry name" value="CRISP-related"/>
</dbReference>
<keyword evidence="3" id="KW-1185">Reference proteome</keyword>
<dbReference type="PROSITE" id="PS01010">
    <property type="entry name" value="CRISP_2"/>
    <property type="match status" value="1"/>
</dbReference>
<dbReference type="STRING" id="1166337.SAMN05192580_0281"/>
<dbReference type="InterPro" id="IPR002413">
    <property type="entry name" value="V5_allergen-like"/>
</dbReference>
<dbReference type="SMART" id="SM00198">
    <property type="entry name" value="SCP"/>
    <property type="match status" value="1"/>
</dbReference>
<dbReference type="InterPro" id="IPR014044">
    <property type="entry name" value="CAP_dom"/>
</dbReference>
<evidence type="ECO:0000313" key="2">
    <source>
        <dbReference type="EMBL" id="SFR78437.1"/>
    </source>
</evidence>
<dbReference type="AlphaFoldDB" id="A0A1I6JHF0"/>
<dbReference type="PRINTS" id="PR00837">
    <property type="entry name" value="V5TPXLIKE"/>
</dbReference>
<feature type="domain" description="SCP" evidence="1">
    <location>
        <begin position="44"/>
        <end position="183"/>
    </location>
</feature>
<reference evidence="2 3" key="1">
    <citation type="submission" date="2016-10" db="EMBL/GenBank/DDBJ databases">
        <authorList>
            <person name="de Groot N.N."/>
        </authorList>
    </citation>
    <scope>NUCLEOTIDE SEQUENCE [LARGE SCALE GENOMIC DNA]</scope>
    <source>
        <strain evidence="2 3">S5-249</strain>
    </source>
</reference>
<dbReference type="PANTHER" id="PTHR10334">
    <property type="entry name" value="CYSTEINE-RICH SECRETORY PROTEIN-RELATED"/>
    <property type="match status" value="1"/>
</dbReference>
<dbReference type="PROSITE" id="PS01009">
    <property type="entry name" value="CRISP_1"/>
    <property type="match status" value="1"/>
</dbReference>
<dbReference type="Proteomes" id="UP000198824">
    <property type="component" value="Unassembled WGS sequence"/>
</dbReference>
<dbReference type="EMBL" id="FOZG01000001">
    <property type="protein sequence ID" value="SFR78437.1"/>
    <property type="molecule type" value="Genomic_DNA"/>
</dbReference>
<proteinExistence type="predicted"/>
<gene>
    <name evidence="2" type="ORF">SAMN05192580_0281</name>
</gene>